<gene>
    <name evidence="2" type="ORF">CO2235_70067</name>
</gene>
<evidence type="ECO:0000313" key="3">
    <source>
        <dbReference type="Proteomes" id="UP000256862"/>
    </source>
</evidence>
<proteinExistence type="predicted"/>
<sequence length="103" mass="11030">MKRAGHARAGEAWRRSPHCSQGGGGALSAAAPRSAGIPPVPRGLRDTRDDFERVESEVALCGSAQAVSAMKKNEALGPWDSLGSGARWRCWWRCCCQAVPAPW</sequence>
<dbReference type="EMBL" id="OGUS01000129">
    <property type="protein sequence ID" value="SPC17021.1"/>
    <property type="molecule type" value="Genomic_DNA"/>
</dbReference>
<accession>A0A976BF30</accession>
<evidence type="ECO:0000256" key="1">
    <source>
        <dbReference type="SAM" id="MobiDB-lite"/>
    </source>
</evidence>
<dbReference type="AlphaFoldDB" id="A0A976BF30"/>
<name>A0A976BF30_9BURK</name>
<organism evidence="2 3">
    <name type="scientific">Cupriavidus oxalaticus</name>
    <dbReference type="NCBI Taxonomy" id="96344"/>
    <lineage>
        <taxon>Bacteria</taxon>
        <taxon>Pseudomonadati</taxon>
        <taxon>Pseudomonadota</taxon>
        <taxon>Betaproteobacteria</taxon>
        <taxon>Burkholderiales</taxon>
        <taxon>Burkholderiaceae</taxon>
        <taxon>Cupriavidus</taxon>
    </lineage>
</organism>
<comment type="caution">
    <text evidence="2">The sequence shown here is derived from an EMBL/GenBank/DDBJ whole genome shotgun (WGS) entry which is preliminary data.</text>
</comment>
<protein>
    <submittedName>
        <fullName evidence="2">Uncharacterized protein</fullName>
    </submittedName>
</protein>
<reference evidence="2 3" key="1">
    <citation type="submission" date="2018-01" db="EMBL/GenBank/DDBJ databases">
        <authorList>
            <person name="Clerissi C."/>
        </authorList>
    </citation>
    <scope>NUCLEOTIDE SEQUENCE [LARGE SCALE GENOMIC DNA]</scope>
    <source>
        <strain evidence="2">Cupriavidus oxalaticus LMG 2235</strain>
    </source>
</reference>
<feature type="compositionally biased region" description="Low complexity" evidence="1">
    <location>
        <begin position="27"/>
        <end position="36"/>
    </location>
</feature>
<dbReference type="Proteomes" id="UP000256862">
    <property type="component" value="Chromosome CO2235"/>
</dbReference>
<evidence type="ECO:0000313" key="2">
    <source>
        <dbReference type="EMBL" id="SPC17021.1"/>
    </source>
</evidence>
<feature type="region of interest" description="Disordered" evidence="1">
    <location>
        <begin position="1"/>
        <end position="49"/>
    </location>
</feature>